<proteinExistence type="predicted"/>
<dbReference type="EMBL" id="FWXT01000001">
    <property type="protein sequence ID" value="SMC66092.1"/>
    <property type="molecule type" value="Genomic_DNA"/>
</dbReference>
<reference evidence="2" key="1">
    <citation type="submission" date="2017-04" db="EMBL/GenBank/DDBJ databases">
        <authorList>
            <person name="Varghese N."/>
            <person name="Submissions S."/>
        </authorList>
    </citation>
    <scope>NUCLEOTIDE SEQUENCE [LARGE SCALE GENOMIC DNA]</scope>
    <source>
        <strain evidence="2">DSM 12126</strain>
    </source>
</reference>
<protein>
    <submittedName>
        <fullName evidence="1">Uncharacterized protein</fullName>
    </submittedName>
</protein>
<organism evidence="1 2">
    <name type="scientific">Pedobacter africanus</name>
    <dbReference type="NCBI Taxonomy" id="151894"/>
    <lineage>
        <taxon>Bacteria</taxon>
        <taxon>Pseudomonadati</taxon>
        <taxon>Bacteroidota</taxon>
        <taxon>Sphingobacteriia</taxon>
        <taxon>Sphingobacteriales</taxon>
        <taxon>Sphingobacteriaceae</taxon>
        <taxon>Pedobacter</taxon>
    </lineage>
</organism>
<accession>A0A1W2B049</accession>
<evidence type="ECO:0000313" key="2">
    <source>
        <dbReference type="Proteomes" id="UP000192756"/>
    </source>
</evidence>
<dbReference type="Proteomes" id="UP000192756">
    <property type="component" value="Unassembled WGS sequence"/>
</dbReference>
<gene>
    <name evidence="1" type="ORF">SAMN04488524_1787</name>
</gene>
<evidence type="ECO:0000313" key="1">
    <source>
        <dbReference type="EMBL" id="SMC66092.1"/>
    </source>
</evidence>
<keyword evidence="2" id="KW-1185">Reference proteome</keyword>
<sequence length="60" mass="7172">MAWDKFRFYIHNVTCFPFFTLYPLDFLIFKKDLLALILVLYTINSRPKNKSDKLLPANTD</sequence>
<dbReference type="AlphaFoldDB" id="A0A1W2B049"/>
<dbReference type="STRING" id="151894.SAMN04488524_1787"/>
<name>A0A1W2B049_9SPHI</name>